<feature type="compositionally biased region" description="Polar residues" evidence="1">
    <location>
        <begin position="106"/>
        <end position="147"/>
    </location>
</feature>
<reference evidence="2" key="1">
    <citation type="submission" date="2023-04" db="EMBL/GenBank/DDBJ databases">
        <title>Phytophthora fragariaefolia NBRC 109709.</title>
        <authorList>
            <person name="Ichikawa N."/>
            <person name="Sato H."/>
            <person name="Tonouchi N."/>
        </authorList>
    </citation>
    <scope>NUCLEOTIDE SEQUENCE</scope>
    <source>
        <strain evidence="2">NBRC 109709</strain>
    </source>
</reference>
<sequence>MYPSSTVTARNLNQATAPAPGYIWLDSPVIGTLIHSDHKIGVALHHNCPGRDTNQDGECRGLTGWRVGAPCQVVASFLPQPTSRSFVLHRAELARRCSPPPADTAPTVSPTTAHPLASSATETAGPNSPPSSGQPDGQASTSLTPPNASRAGAESTSARSPTPATAESSTEPEDSAVGSTSPPLTSATS</sequence>
<dbReference type="EMBL" id="BSXT01002872">
    <property type="protein sequence ID" value="GMF51341.1"/>
    <property type="molecule type" value="Genomic_DNA"/>
</dbReference>
<accession>A0A9W6Y393</accession>
<proteinExistence type="predicted"/>
<feature type="compositionally biased region" description="Polar residues" evidence="1">
    <location>
        <begin position="154"/>
        <end position="169"/>
    </location>
</feature>
<evidence type="ECO:0000256" key="1">
    <source>
        <dbReference type="SAM" id="MobiDB-lite"/>
    </source>
</evidence>
<feature type="compositionally biased region" description="Polar residues" evidence="1">
    <location>
        <begin position="177"/>
        <end position="189"/>
    </location>
</feature>
<organism evidence="2 3">
    <name type="scientific">Phytophthora fragariaefolia</name>
    <dbReference type="NCBI Taxonomy" id="1490495"/>
    <lineage>
        <taxon>Eukaryota</taxon>
        <taxon>Sar</taxon>
        <taxon>Stramenopiles</taxon>
        <taxon>Oomycota</taxon>
        <taxon>Peronosporomycetes</taxon>
        <taxon>Peronosporales</taxon>
        <taxon>Peronosporaceae</taxon>
        <taxon>Phytophthora</taxon>
    </lineage>
</organism>
<gene>
    <name evidence="2" type="ORF">Pfra01_002072400</name>
</gene>
<evidence type="ECO:0000313" key="3">
    <source>
        <dbReference type="Proteomes" id="UP001165121"/>
    </source>
</evidence>
<dbReference type="AlphaFoldDB" id="A0A9W6Y393"/>
<protein>
    <submittedName>
        <fullName evidence="2">Unnamed protein product</fullName>
    </submittedName>
</protein>
<comment type="caution">
    <text evidence="2">The sequence shown here is derived from an EMBL/GenBank/DDBJ whole genome shotgun (WGS) entry which is preliminary data.</text>
</comment>
<dbReference type="Proteomes" id="UP001165121">
    <property type="component" value="Unassembled WGS sequence"/>
</dbReference>
<feature type="region of interest" description="Disordered" evidence="1">
    <location>
        <begin position="97"/>
        <end position="189"/>
    </location>
</feature>
<keyword evidence="3" id="KW-1185">Reference proteome</keyword>
<evidence type="ECO:0000313" key="2">
    <source>
        <dbReference type="EMBL" id="GMF51341.1"/>
    </source>
</evidence>
<name>A0A9W6Y393_9STRA</name>